<dbReference type="SMART" id="SM00906">
    <property type="entry name" value="Fungal_trans"/>
    <property type="match status" value="1"/>
</dbReference>
<dbReference type="PROSITE" id="PS50048">
    <property type="entry name" value="ZN2_CY6_FUNGAL_2"/>
    <property type="match status" value="1"/>
</dbReference>
<feature type="compositionally biased region" description="Basic and acidic residues" evidence="3">
    <location>
        <begin position="219"/>
        <end position="229"/>
    </location>
</feature>
<sequence length="1099" mass="120603">MDRASFYTNASGPNDSRSSRHLGPSLEELAPRGYSSQPPAVPHGAPRHRDVGDYPTKHSLPPILPREGDARMYESYARPLPRRPWDSMAQEGHMGHPSPGMVSPIGAHRLARTPSPPPPPPLHPSGRHMPPMALDRGHYQGPMHPQMYADRDMPPSRPMSFDEAHVPAPIKRPRVSLACLACRNRKSRCDGNRPTCKTCAHMKIECKWPEIDFRRAKTGDAARLRRKDAGAAAQERSSPQGAHATNGHSGDHGRRLSPPRSGDAPRTMARLPSPTAVRSIGSALQLPRTTYHPYPPFGRSPGVSTFERTDYADGGRHHPGERRLGSPSERYLVAQAPDVDLRGSRHHPGHDEGERAFASSLASSSSDGMAVDLQNGERTPPKASSASSHPQTRRDYPARSVSPNRLEASQTRDIAAKLLALTRVDLGSHRHGLPKAEVALGTSSATSRRPLRHEAERLDDVFAVDWARLSVPRTAFTREFTDAMAGSTAYLQIVDDDNGREGETPRPPSRAVLHMFQTSISNASGHAKVQRMSVLVRLPEQAVEDLLRKPTNHPLPLRDLDLDLSGCVATAAASDKSSGDSNLALLAGEAALDRGPRFGQGGSEKVPEVARELSEGLFDDDVPKSGILGELLRDISGHLAGIYLFFDKADFEARVRQDDVSAVLLNAVCGLGARFCDHRFVEGFSPADYAEAFSRKAHQLFWQAVTFPTCDAVSAGVLLAICEIGANRASSASTIIAAASRMALELGLHRVPPPGSSLTEEQRQTDEFLFWSIYALDRIASVMTGRPFALQDRDIDARLPTLSSTSRATSFAYLIDLIRVSNNKLSETLFSPMVVRSAQEAEQIQVNLLASIEADTRHWFNSLPGWLRFSPGNLRRASERGESVMFCGVHFTYHCTFLWRYLLDTSITMRSQDLARLRQAAYGIAEISDLCLESNDVALESLPMMSPAFFLAACVLVAELEQLGELDKGFFVRSSAPGGRDDPRAPSSFSPARDEHDAAAMARSALQTCLRALEKRKPYWADARSAEEILLTYLAARSSRKMSTEAVTDLLEQLRYLVVLRDDVLEDLGEDIRDLEAGPVVEEVKDARHLAPFFPALFH</sequence>
<gene>
    <name evidence="5" type="ORF">PSFLO_02338</name>
</gene>
<organism evidence="5 6">
    <name type="scientific">Pseudozyma flocculosa</name>
    <dbReference type="NCBI Taxonomy" id="84751"/>
    <lineage>
        <taxon>Eukaryota</taxon>
        <taxon>Fungi</taxon>
        <taxon>Dikarya</taxon>
        <taxon>Basidiomycota</taxon>
        <taxon>Ustilaginomycotina</taxon>
        <taxon>Ustilaginomycetes</taxon>
        <taxon>Ustilaginales</taxon>
        <taxon>Ustilaginaceae</taxon>
        <taxon>Pseudozyma</taxon>
    </lineage>
</organism>
<dbReference type="InterPro" id="IPR007219">
    <property type="entry name" value="XnlR_reg_dom"/>
</dbReference>
<feature type="compositionally biased region" description="Basic and acidic residues" evidence="3">
    <location>
        <begin position="307"/>
        <end position="324"/>
    </location>
</feature>
<feature type="compositionally biased region" description="Basic and acidic residues" evidence="3">
    <location>
        <begin position="149"/>
        <end position="162"/>
    </location>
</feature>
<evidence type="ECO:0000313" key="5">
    <source>
        <dbReference type="EMBL" id="SPO36867.1"/>
    </source>
</evidence>
<dbReference type="PANTHER" id="PTHR47783:SF1">
    <property type="entry name" value="ZN(II)2CYS6 TRANSCRIPTION FACTOR (EUROFUNG)"/>
    <property type="match status" value="1"/>
</dbReference>
<keyword evidence="2" id="KW-0539">Nucleus</keyword>
<feature type="compositionally biased region" description="Basic and acidic residues" evidence="3">
    <location>
        <begin position="47"/>
        <end position="56"/>
    </location>
</feature>
<keyword evidence="6" id="KW-1185">Reference proteome</keyword>
<dbReference type="Gene3D" id="4.10.240.10">
    <property type="entry name" value="Zn(2)-C6 fungal-type DNA-binding domain"/>
    <property type="match status" value="1"/>
</dbReference>
<dbReference type="SUPFAM" id="SSF57701">
    <property type="entry name" value="Zn2/Cys6 DNA-binding domain"/>
    <property type="match status" value="1"/>
</dbReference>
<dbReference type="Pfam" id="PF00172">
    <property type="entry name" value="Zn_clus"/>
    <property type="match status" value="1"/>
</dbReference>
<evidence type="ECO:0000313" key="6">
    <source>
        <dbReference type="Proteomes" id="UP000323386"/>
    </source>
</evidence>
<accession>A0A5C3EZM4</accession>
<feature type="compositionally biased region" description="Pro residues" evidence="3">
    <location>
        <begin position="114"/>
        <end position="123"/>
    </location>
</feature>
<feature type="compositionally biased region" description="Polar residues" evidence="3">
    <location>
        <begin position="1"/>
        <end position="16"/>
    </location>
</feature>
<dbReference type="GO" id="GO:0006351">
    <property type="term" value="P:DNA-templated transcription"/>
    <property type="evidence" value="ECO:0007669"/>
    <property type="project" value="InterPro"/>
</dbReference>
<dbReference type="EMBL" id="OOIP01000005">
    <property type="protein sequence ID" value="SPO36867.1"/>
    <property type="molecule type" value="Genomic_DNA"/>
</dbReference>
<dbReference type="GO" id="GO:0003677">
    <property type="term" value="F:DNA binding"/>
    <property type="evidence" value="ECO:0007669"/>
    <property type="project" value="InterPro"/>
</dbReference>
<dbReference type="AlphaFoldDB" id="A0A5C3EZM4"/>
<dbReference type="InterPro" id="IPR001138">
    <property type="entry name" value="Zn2Cys6_DnaBD"/>
</dbReference>
<feature type="region of interest" description="Disordered" evidence="3">
    <location>
        <begin position="82"/>
        <end position="162"/>
    </location>
</feature>
<dbReference type="OrthoDB" id="2428527at2759"/>
<feature type="region of interest" description="Disordered" evidence="3">
    <location>
        <begin position="974"/>
        <end position="993"/>
    </location>
</feature>
<dbReference type="SMART" id="SM00066">
    <property type="entry name" value="GAL4"/>
    <property type="match status" value="1"/>
</dbReference>
<evidence type="ECO:0000259" key="4">
    <source>
        <dbReference type="PROSITE" id="PS50048"/>
    </source>
</evidence>
<dbReference type="GO" id="GO:0008270">
    <property type="term" value="F:zinc ion binding"/>
    <property type="evidence" value="ECO:0007669"/>
    <property type="project" value="InterPro"/>
</dbReference>
<dbReference type="InterPro" id="IPR036864">
    <property type="entry name" value="Zn2-C6_fun-type_DNA-bd_sf"/>
</dbReference>
<feature type="compositionally biased region" description="Low complexity" evidence="3">
    <location>
        <begin position="356"/>
        <end position="366"/>
    </location>
</feature>
<dbReference type="GO" id="GO:0000981">
    <property type="term" value="F:DNA-binding transcription factor activity, RNA polymerase II-specific"/>
    <property type="evidence" value="ECO:0007669"/>
    <property type="project" value="InterPro"/>
</dbReference>
<feature type="region of interest" description="Disordered" evidence="3">
    <location>
        <begin position="1"/>
        <end position="70"/>
    </location>
</feature>
<evidence type="ECO:0000256" key="1">
    <source>
        <dbReference type="ARBA" id="ARBA00022723"/>
    </source>
</evidence>
<protein>
    <recommendedName>
        <fullName evidence="4">Zn(2)-C6 fungal-type domain-containing protein</fullName>
    </recommendedName>
</protein>
<dbReference type="CDD" id="cd00067">
    <property type="entry name" value="GAL4"/>
    <property type="match status" value="1"/>
</dbReference>
<dbReference type="CDD" id="cd12148">
    <property type="entry name" value="fungal_TF_MHR"/>
    <property type="match status" value="1"/>
</dbReference>
<keyword evidence="1" id="KW-0479">Metal-binding</keyword>
<evidence type="ECO:0000256" key="2">
    <source>
        <dbReference type="ARBA" id="ARBA00023242"/>
    </source>
</evidence>
<dbReference type="Proteomes" id="UP000323386">
    <property type="component" value="Unassembled WGS sequence"/>
</dbReference>
<feature type="region of interest" description="Disordered" evidence="3">
    <location>
        <begin position="219"/>
        <end position="409"/>
    </location>
</feature>
<feature type="domain" description="Zn(2)-C6 fungal-type" evidence="4">
    <location>
        <begin position="178"/>
        <end position="208"/>
    </location>
</feature>
<dbReference type="PROSITE" id="PS00463">
    <property type="entry name" value="ZN2_CY6_FUNGAL_1"/>
    <property type="match status" value="1"/>
</dbReference>
<proteinExistence type="predicted"/>
<reference evidence="5 6" key="1">
    <citation type="submission" date="2018-03" db="EMBL/GenBank/DDBJ databases">
        <authorList>
            <person name="Guldener U."/>
        </authorList>
    </citation>
    <scope>NUCLEOTIDE SEQUENCE [LARGE SCALE GENOMIC DNA]</scope>
    <source>
        <strain evidence="5 6">DAOM196992</strain>
    </source>
</reference>
<dbReference type="Pfam" id="PF04082">
    <property type="entry name" value="Fungal_trans"/>
    <property type="match status" value="1"/>
</dbReference>
<feature type="compositionally biased region" description="Basic and acidic residues" evidence="3">
    <location>
        <begin position="339"/>
        <end position="355"/>
    </location>
</feature>
<evidence type="ECO:0000256" key="3">
    <source>
        <dbReference type="SAM" id="MobiDB-lite"/>
    </source>
</evidence>
<name>A0A5C3EZM4_9BASI</name>
<dbReference type="PANTHER" id="PTHR47783">
    <property type="entry name" value="ZN(II)2CYS6 TRANSCRIPTION FACTOR (EUROFUNG)-RELATED"/>
    <property type="match status" value="1"/>
</dbReference>